<evidence type="ECO:0000313" key="1">
    <source>
        <dbReference type="EMBL" id="CAJ1407233.1"/>
    </source>
</evidence>
<dbReference type="AlphaFoldDB" id="A0AA36JLK2"/>
<proteinExistence type="predicted"/>
<reference evidence="1" key="1">
    <citation type="submission" date="2023-08" db="EMBL/GenBank/DDBJ databases">
        <authorList>
            <person name="Chen Y."/>
            <person name="Shah S."/>
            <person name="Dougan E. K."/>
            <person name="Thang M."/>
            <person name="Chan C."/>
        </authorList>
    </citation>
    <scope>NUCLEOTIDE SEQUENCE</scope>
</reference>
<sequence>MMMLRFLAAEGRSSRPSVLLPSCCLPFAKGKAVVDTSEECQEDDVSTDASTPNEVSEADSVYCAAPANALTAASQAAPKEDWWSPAEAADSGLALAGCLVSARLVPHSAQASALLYADMGACQGSFVAVWLGLGRCWLVYLCSSGEELDQGALDALKLILRPVKAETDFWESPGMRHGMAPNHPTGGVLRESLKPVHPEGHPLLSTSKKAQTDDDVMTVDGAQIRGVRIDLHSNWLVKMGLHLGLQQGNCIDLLVVDWPKRAIIAPVRLTVTQMYKDQVAGMPISIPGP</sequence>
<organism evidence="1 2">
    <name type="scientific">Effrenium voratum</name>
    <dbReference type="NCBI Taxonomy" id="2562239"/>
    <lineage>
        <taxon>Eukaryota</taxon>
        <taxon>Sar</taxon>
        <taxon>Alveolata</taxon>
        <taxon>Dinophyceae</taxon>
        <taxon>Suessiales</taxon>
        <taxon>Symbiodiniaceae</taxon>
        <taxon>Effrenium</taxon>
    </lineage>
</organism>
<gene>
    <name evidence="1" type="ORF">EVOR1521_LOCUS28993</name>
</gene>
<accession>A0AA36JLK2</accession>
<dbReference type="EMBL" id="CAUJNA010003663">
    <property type="protein sequence ID" value="CAJ1407233.1"/>
    <property type="molecule type" value="Genomic_DNA"/>
</dbReference>
<comment type="caution">
    <text evidence="1">The sequence shown here is derived from an EMBL/GenBank/DDBJ whole genome shotgun (WGS) entry which is preliminary data.</text>
</comment>
<protein>
    <submittedName>
        <fullName evidence="1">Uncharacterized protein</fullName>
    </submittedName>
</protein>
<name>A0AA36JLK2_9DINO</name>
<dbReference type="Proteomes" id="UP001178507">
    <property type="component" value="Unassembled WGS sequence"/>
</dbReference>
<evidence type="ECO:0000313" key="2">
    <source>
        <dbReference type="Proteomes" id="UP001178507"/>
    </source>
</evidence>
<keyword evidence="2" id="KW-1185">Reference proteome</keyword>